<gene>
    <name evidence="2" type="primary">yeaD_2</name>
    <name evidence="2" type="ORF">NCTC9128_07683</name>
</gene>
<keyword evidence="2" id="KW-0413">Isomerase</keyword>
<dbReference type="InterPro" id="IPR011013">
    <property type="entry name" value="Gal_mutarotase_sf_dom"/>
</dbReference>
<evidence type="ECO:0000256" key="1">
    <source>
        <dbReference type="SAM" id="MobiDB-lite"/>
    </source>
</evidence>
<dbReference type="GO" id="GO:0005737">
    <property type="term" value="C:cytoplasm"/>
    <property type="evidence" value="ECO:0007669"/>
    <property type="project" value="TreeGrafter"/>
</dbReference>
<sequence>MLTFALQHSAETMKLWPHEFTLYARFKLGKTCEIELEAHGEFETTSALHSYFNVGDIAAVKVSGLGERYIDKVNNAEEGVSEQRRADLPGTAPIASISTPTAAA</sequence>
<dbReference type="InterPro" id="IPR014718">
    <property type="entry name" value="GH-type_carb-bd"/>
</dbReference>
<dbReference type="GO" id="GO:0047938">
    <property type="term" value="F:glucose-6-phosphate 1-epimerase activity"/>
    <property type="evidence" value="ECO:0007669"/>
    <property type="project" value="UniProtKB-EC"/>
</dbReference>
<dbReference type="SUPFAM" id="SSF74650">
    <property type="entry name" value="Galactose mutarotase-like"/>
    <property type="match status" value="1"/>
</dbReference>
<dbReference type="EC" id="5.1.3.15" evidence="2"/>
<feature type="region of interest" description="Disordered" evidence="1">
    <location>
        <begin position="79"/>
        <end position="104"/>
    </location>
</feature>
<evidence type="ECO:0000313" key="3">
    <source>
        <dbReference type="Proteomes" id="UP000251088"/>
    </source>
</evidence>
<dbReference type="AlphaFoldDB" id="A0A2X3F0I5"/>
<dbReference type="Gene3D" id="2.70.98.10">
    <property type="match status" value="1"/>
</dbReference>
<dbReference type="PANTHER" id="PTHR11122">
    <property type="entry name" value="APOSPORY-ASSOCIATED PROTEIN C-RELATED"/>
    <property type="match status" value="1"/>
</dbReference>
<evidence type="ECO:0000313" key="2">
    <source>
        <dbReference type="EMBL" id="SQC42253.1"/>
    </source>
</evidence>
<dbReference type="GO" id="GO:0005975">
    <property type="term" value="P:carbohydrate metabolic process"/>
    <property type="evidence" value="ECO:0007669"/>
    <property type="project" value="InterPro"/>
</dbReference>
<accession>A0A2X3F0I5</accession>
<dbReference type="Proteomes" id="UP000251088">
    <property type="component" value="Unassembled WGS sequence"/>
</dbReference>
<proteinExistence type="predicted"/>
<reference evidence="2 3" key="1">
    <citation type="submission" date="2018-06" db="EMBL/GenBank/DDBJ databases">
        <authorList>
            <consortium name="Pathogen Informatics"/>
            <person name="Doyle S."/>
        </authorList>
    </citation>
    <scope>NUCLEOTIDE SEQUENCE [LARGE SCALE GENOMIC DNA]</scope>
    <source>
        <strain evidence="2 3">NCTC9128</strain>
    </source>
</reference>
<dbReference type="EMBL" id="UAWN01000017">
    <property type="protein sequence ID" value="SQC42253.1"/>
    <property type="molecule type" value="Genomic_DNA"/>
</dbReference>
<dbReference type="GO" id="GO:0030246">
    <property type="term" value="F:carbohydrate binding"/>
    <property type="evidence" value="ECO:0007669"/>
    <property type="project" value="InterPro"/>
</dbReference>
<organism evidence="2 3">
    <name type="scientific">Klebsiella pneumoniae</name>
    <dbReference type="NCBI Taxonomy" id="573"/>
    <lineage>
        <taxon>Bacteria</taxon>
        <taxon>Pseudomonadati</taxon>
        <taxon>Pseudomonadota</taxon>
        <taxon>Gammaproteobacteria</taxon>
        <taxon>Enterobacterales</taxon>
        <taxon>Enterobacteriaceae</taxon>
        <taxon>Klebsiella/Raoultella group</taxon>
        <taxon>Klebsiella</taxon>
        <taxon>Klebsiella pneumoniae complex</taxon>
    </lineage>
</organism>
<dbReference type="PANTHER" id="PTHR11122:SF13">
    <property type="entry name" value="GLUCOSE-6-PHOSPHATE 1-EPIMERASE"/>
    <property type="match status" value="1"/>
</dbReference>
<dbReference type="Pfam" id="PF01263">
    <property type="entry name" value="Aldose_epim"/>
    <property type="match status" value="1"/>
</dbReference>
<protein>
    <submittedName>
        <fullName evidence="2">Aldose 1-epimerase family protein YeaD</fullName>
        <ecNumber evidence="2">5.1.3.15</ecNumber>
    </submittedName>
</protein>
<name>A0A2X3F0I5_KLEPN</name>
<dbReference type="InterPro" id="IPR008183">
    <property type="entry name" value="Aldose_1/G6P_1-epimerase"/>
</dbReference>